<protein>
    <submittedName>
        <fullName evidence="2">Uncharacterized protein</fullName>
    </submittedName>
</protein>
<name>A0AAD6XJG9_9AGAR</name>
<keyword evidence="3" id="KW-1185">Reference proteome</keyword>
<reference evidence="2" key="1">
    <citation type="submission" date="2023-03" db="EMBL/GenBank/DDBJ databases">
        <title>Massive genome expansion in bonnet fungi (Mycena s.s.) driven by repeated elements and novel gene families across ecological guilds.</title>
        <authorList>
            <consortium name="Lawrence Berkeley National Laboratory"/>
            <person name="Harder C.B."/>
            <person name="Miyauchi S."/>
            <person name="Viragh M."/>
            <person name="Kuo A."/>
            <person name="Thoen E."/>
            <person name="Andreopoulos B."/>
            <person name="Lu D."/>
            <person name="Skrede I."/>
            <person name="Drula E."/>
            <person name="Henrissat B."/>
            <person name="Morin E."/>
            <person name="Kohler A."/>
            <person name="Barry K."/>
            <person name="LaButti K."/>
            <person name="Morin E."/>
            <person name="Salamov A."/>
            <person name="Lipzen A."/>
            <person name="Mereny Z."/>
            <person name="Hegedus B."/>
            <person name="Baldrian P."/>
            <person name="Stursova M."/>
            <person name="Weitz H."/>
            <person name="Taylor A."/>
            <person name="Grigoriev I.V."/>
            <person name="Nagy L.G."/>
            <person name="Martin F."/>
            <person name="Kauserud H."/>
        </authorList>
    </citation>
    <scope>NUCLEOTIDE SEQUENCE</scope>
    <source>
        <strain evidence="2">CBHHK173m</strain>
    </source>
</reference>
<feature type="compositionally biased region" description="Pro residues" evidence="1">
    <location>
        <begin position="121"/>
        <end position="130"/>
    </location>
</feature>
<gene>
    <name evidence="2" type="ORF">B0H15DRAFT_956484</name>
</gene>
<evidence type="ECO:0000313" key="3">
    <source>
        <dbReference type="Proteomes" id="UP001222325"/>
    </source>
</evidence>
<evidence type="ECO:0000256" key="1">
    <source>
        <dbReference type="SAM" id="MobiDB-lite"/>
    </source>
</evidence>
<evidence type="ECO:0000313" key="2">
    <source>
        <dbReference type="EMBL" id="KAJ7075404.1"/>
    </source>
</evidence>
<sequence>MLQQRHPRRAAGLRSRFSFSAQQHQLKEPVSRPKPRSVQPNPPASYPEPTPRRLPALTLLAECPASLAARYPAPRGSEECCRALRPPPTFPARPRCAAQSRPYYAPTVTLACDAPSRPIRPAYPLPPHTSPPASNSSRSRSPDSRYPHANYNASRSRSPPFAPDSRIASATPNSVTHDSRSASRS</sequence>
<proteinExistence type="predicted"/>
<dbReference type="Proteomes" id="UP001222325">
    <property type="component" value="Unassembled WGS sequence"/>
</dbReference>
<comment type="caution">
    <text evidence="2">The sequence shown here is derived from an EMBL/GenBank/DDBJ whole genome shotgun (WGS) entry which is preliminary data.</text>
</comment>
<feature type="compositionally biased region" description="Basic residues" evidence="1">
    <location>
        <begin position="1"/>
        <end position="11"/>
    </location>
</feature>
<dbReference type="EMBL" id="JARJCN010000096">
    <property type="protein sequence ID" value="KAJ7075404.1"/>
    <property type="molecule type" value="Genomic_DNA"/>
</dbReference>
<feature type="region of interest" description="Disordered" evidence="1">
    <location>
        <begin position="1"/>
        <end position="53"/>
    </location>
</feature>
<organism evidence="2 3">
    <name type="scientific">Mycena belliarum</name>
    <dbReference type="NCBI Taxonomy" id="1033014"/>
    <lineage>
        <taxon>Eukaryota</taxon>
        <taxon>Fungi</taxon>
        <taxon>Dikarya</taxon>
        <taxon>Basidiomycota</taxon>
        <taxon>Agaricomycotina</taxon>
        <taxon>Agaricomycetes</taxon>
        <taxon>Agaricomycetidae</taxon>
        <taxon>Agaricales</taxon>
        <taxon>Marasmiineae</taxon>
        <taxon>Mycenaceae</taxon>
        <taxon>Mycena</taxon>
    </lineage>
</organism>
<accession>A0AAD6XJG9</accession>
<feature type="region of interest" description="Disordered" evidence="1">
    <location>
        <begin position="115"/>
        <end position="185"/>
    </location>
</feature>
<dbReference type="AlphaFoldDB" id="A0AAD6XJG9"/>
<feature type="compositionally biased region" description="Pro residues" evidence="1">
    <location>
        <begin position="40"/>
        <end position="49"/>
    </location>
</feature>